<dbReference type="Gene3D" id="3.40.50.1820">
    <property type="entry name" value="alpha/beta hydrolase"/>
    <property type="match status" value="1"/>
</dbReference>
<organism evidence="7 8">
    <name type="scientific">Periplaneta americana</name>
    <name type="common">American cockroach</name>
    <name type="synonym">Blatta americana</name>
    <dbReference type="NCBI Taxonomy" id="6978"/>
    <lineage>
        <taxon>Eukaryota</taxon>
        <taxon>Metazoa</taxon>
        <taxon>Ecdysozoa</taxon>
        <taxon>Arthropoda</taxon>
        <taxon>Hexapoda</taxon>
        <taxon>Insecta</taxon>
        <taxon>Pterygota</taxon>
        <taxon>Neoptera</taxon>
        <taxon>Polyneoptera</taxon>
        <taxon>Dictyoptera</taxon>
        <taxon>Blattodea</taxon>
        <taxon>Blattoidea</taxon>
        <taxon>Blattidae</taxon>
        <taxon>Blattinae</taxon>
        <taxon>Periplaneta</taxon>
    </lineage>
</organism>
<evidence type="ECO:0000259" key="6">
    <source>
        <dbReference type="Pfam" id="PF00135"/>
    </source>
</evidence>
<keyword evidence="4" id="KW-0325">Glycoprotein</keyword>
<evidence type="ECO:0000256" key="2">
    <source>
        <dbReference type="ARBA" id="ARBA00022487"/>
    </source>
</evidence>
<comment type="similarity">
    <text evidence="1 5">Belongs to the type-B carboxylesterase/lipase family.</text>
</comment>
<dbReference type="InterPro" id="IPR002018">
    <property type="entry name" value="CarbesteraseB"/>
</dbReference>
<dbReference type="InterPro" id="IPR019819">
    <property type="entry name" value="Carboxylesterase_B_CS"/>
</dbReference>
<dbReference type="EC" id="3.1.1.-" evidence="5"/>
<dbReference type="PROSITE" id="PS00941">
    <property type="entry name" value="CARBOXYLESTERASE_B_2"/>
    <property type="match status" value="1"/>
</dbReference>
<evidence type="ECO:0000313" key="7">
    <source>
        <dbReference type="EMBL" id="KAJ4438845.1"/>
    </source>
</evidence>
<sequence length="616" mass="69451">PSTLRCLGRDSDALKEGAVSPHFQNYLDEGFKGDEDCLFLNVYTPKSSGRQHSLKCAKGKRNRPVCPVVQQEEVESIPASSYERTMVPCVLRGDDGEQRLAVMVFIHGGGFNTGSGTSEFYGPDFMLNEGVIVVTINYRLGALGEMRCLSEIETLGHVLGACPYGETLRIHRHHAIRTKLADALRKLKYTVYEEVHGTADNGSNRRIDIIAISESLSQGFLSTGDSVIPGNNGLKDQVMALRWIQQNITQFGGDPSNVTIFGESAGATSVHYHMLSPLSRGLFARVIAQSGSVLNPWAFEPPSVLRKKAFRFGKVFGCETDDSKELLEFLKTLSPEQLVEGIPKAMTEEELNLGAVFFKPTLEHPTEHEEAFITEDPFELLSQGKFYNVPFIVGINSNEGLLCLKGSHYSYCSGEVMMKPSILKTYDDNFEILVPKFLKLERNSKKSKEVAQKIKKFYFGDKPVSQETLLEYIDLSSDMWFVARIHQTVRLHSSKSSAPVYYYQFTFEGELGFLKKVMGADRFTGVCHADELGYLFFSPHLDLEVDGKPEEKMRSQLVKMWTNFAKMGDPSPKEVKWEPITEEKPYYLNIDIESSLEQNLFKERMSFWDELIKMCH</sequence>
<dbReference type="PROSITE" id="PS00122">
    <property type="entry name" value="CARBOXYLESTERASE_B_1"/>
    <property type="match status" value="1"/>
</dbReference>
<dbReference type="InterPro" id="IPR029058">
    <property type="entry name" value="AB_hydrolase_fold"/>
</dbReference>
<gene>
    <name evidence="7" type="ORF">ANN_14798</name>
</gene>
<accession>A0ABQ8SYR5</accession>
<dbReference type="SUPFAM" id="SSF53474">
    <property type="entry name" value="alpha/beta-Hydrolases"/>
    <property type="match status" value="1"/>
</dbReference>
<dbReference type="PANTHER" id="PTHR43142:SF1">
    <property type="entry name" value="CARBOXYLIC ESTER HYDROLASE"/>
    <property type="match status" value="1"/>
</dbReference>
<keyword evidence="8" id="KW-1185">Reference proteome</keyword>
<dbReference type="InterPro" id="IPR019826">
    <property type="entry name" value="Carboxylesterase_B_AS"/>
</dbReference>
<reference evidence="7 8" key="1">
    <citation type="journal article" date="2022" name="Allergy">
        <title>Genome assembly and annotation of Periplaneta americana reveal a comprehensive cockroach allergen profile.</title>
        <authorList>
            <person name="Wang L."/>
            <person name="Xiong Q."/>
            <person name="Saelim N."/>
            <person name="Wang L."/>
            <person name="Nong W."/>
            <person name="Wan A.T."/>
            <person name="Shi M."/>
            <person name="Liu X."/>
            <person name="Cao Q."/>
            <person name="Hui J.H.L."/>
            <person name="Sookrung N."/>
            <person name="Leung T.F."/>
            <person name="Tungtrongchitr A."/>
            <person name="Tsui S.K.W."/>
        </authorList>
    </citation>
    <scope>NUCLEOTIDE SEQUENCE [LARGE SCALE GENOMIC DNA]</scope>
    <source>
        <strain evidence="7">PWHHKU_190912</strain>
    </source>
</reference>
<feature type="non-terminal residue" evidence="7">
    <location>
        <position position="1"/>
    </location>
</feature>
<dbReference type="Proteomes" id="UP001148838">
    <property type="component" value="Unassembled WGS sequence"/>
</dbReference>
<evidence type="ECO:0000256" key="5">
    <source>
        <dbReference type="RuleBase" id="RU361235"/>
    </source>
</evidence>
<protein>
    <recommendedName>
        <fullName evidence="5">Carboxylic ester hydrolase</fullName>
        <ecNumber evidence="5">3.1.1.-</ecNumber>
    </recommendedName>
</protein>
<keyword evidence="2" id="KW-0719">Serine esterase</keyword>
<feature type="domain" description="Carboxylesterase type B" evidence="6">
    <location>
        <begin position="219"/>
        <end position="608"/>
    </location>
</feature>
<dbReference type="Pfam" id="PF00135">
    <property type="entry name" value="COesterase"/>
    <property type="match status" value="2"/>
</dbReference>
<feature type="domain" description="Carboxylesterase type B" evidence="6">
    <location>
        <begin position="12"/>
        <end position="144"/>
    </location>
</feature>
<comment type="caution">
    <text evidence="7">The sequence shown here is derived from an EMBL/GenBank/DDBJ whole genome shotgun (WGS) entry which is preliminary data.</text>
</comment>
<dbReference type="EMBL" id="JAJSOF020000019">
    <property type="protein sequence ID" value="KAJ4438845.1"/>
    <property type="molecule type" value="Genomic_DNA"/>
</dbReference>
<evidence type="ECO:0000256" key="3">
    <source>
        <dbReference type="ARBA" id="ARBA00022801"/>
    </source>
</evidence>
<evidence type="ECO:0000313" key="8">
    <source>
        <dbReference type="Proteomes" id="UP001148838"/>
    </source>
</evidence>
<dbReference type="PANTHER" id="PTHR43142">
    <property type="entry name" value="CARBOXYLIC ESTER HYDROLASE"/>
    <property type="match status" value="1"/>
</dbReference>
<proteinExistence type="inferred from homology"/>
<keyword evidence="3 5" id="KW-0378">Hydrolase</keyword>
<evidence type="ECO:0000256" key="1">
    <source>
        <dbReference type="ARBA" id="ARBA00005964"/>
    </source>
</evidence>
<name>A0ABQ8SYR5_PERAM</name>
<evidence type="ECO:0000256" key="4">
    <source>
        <dbReference type="ARBA" id="ARBA00023180"/>
    </source>
</evidence>